<keyword evidence="6" id="KW-0418">Kinase</keyword>
<evidence type="ECO:0000313" key="6">
    <source>
        <dbReference type="EMBL" id="ALO17416.1"/>
    </source>
</evidence>
<evidence type="ECO:0000256" key="3">
    <source>
        <dbReference type="SAM" id="SignalP"/>
    </source>
</evidence>
<accession>A0A0S2I4R6</accession>
<dbReference type="RefSeq" id="WP_057954686.1">
    <property type="nucleotide sequence ID" value="NZ_CP013118.1"/>
</dbReference>
<organism evidence="6 7">
    <name type="scientific">Salinivirga cyanobacteriivorans</name>
    <dbReference type="NCBI Taxonomy" id="1307839"/>
    <lineage>
        <taxon>Bacteria</taxon>
        <taxon>Pseudomonadati</taxon>
        <taxon>Bacteroidota</taxon>
        <taxon>Bacteroidia</taxon>
        <taxon>Bacteroidales</taxon>
        <taxon>Salinivirgaceae</taxon>
        <taxon>Salinivirga</taxon>
    </lineage>
</organism>
<keyword evidence="3" id="KW-0732">Signal</keyword>
<evidence type="ECO:0000256" key="1">
    <source>
        <dbReference type="SAM" id="Coils"/>
    </source>
</evidence>
<keyword evidence="2" id="KW-0812">Transmembrane</keyword>
<dbReference type="PATRIC" id="fig|1307839.3.peg.4082"/>
<dbReference type="PANTHER" id="PTHR34220">
    <property type="entry name" value="SENSOR HISTIDINE KINASE YPDA"/>
    <property type="match status" value="1"/>
</dbReference>
<dbReference type="Gene3D" id="2.60.40.10">
    <property type="entry name" value="Immunoglobulins"/>
    <property type="match status" value="1"/>
</dbReference>
<protein>
    <submittedName>
        <fullName evidence="6">Sensor histidine kinase YpdA</fullName>
        <ecNumber evidence="6">2.7.13.3</ecNumber>
    </submittedName>
</protein>
<dbReference type="Gene3D" id="2.130.10.10">
    <property type="entry name" value="YVTN repeat-like/Quinoprotein amine dehydrogenase"/>
    <property type="match status" value="3"/>
</dbReference>
<dbReference type="Pfam" id="PF06580">
    <property type="entry name" value="His_kinase"/>
    <property type="match status" value="1"/>
</dbReference>
<keyword evidence="7" id="KW-1185">Reference proteome</keyword>
<evidence type="ECO:0000313" key="7">
    <source>
        <dbReference type="Proteomes" id="UP000064893"/>
    </source>
</evidence>
<evidence type="ECO:0000259" key="4">
    <source>
        <dbReference type="Pfam" id="PF06580"/>
    </source>
</evidence>
<proteinExistence type="predicted"/>
<keyword evidence="6" id="KW-0808">Transferase</keyword>
<dbReference type="EC" id="2.7.13.3" evidence="6"/>
<dbReference type="SUPFAM" id="SSF55874">
    <property type="entry name" value="ATPase domain of HSP90 chaperone/DNA topoisomerase II/histidine kinase"/>
    <property type="match status" value="1"/>
</dbReference>
<dbReference type="PANTHER" id="PTHR34220:SF7">
    <property type="entry name" value="SENSOR HISTIDINE KINASE YPDA"/>
    <property type="match status" value="1"/>
</dbReference>
<dbReference type="Pfam" id="PF07494">
    <property type="entry name" value="Reg_prop"/>
    <property type="match status" value="1"/>
</dbReference>
<dbReference type="KEGG" id="blq:L21SP5_03823"/>
<dbReference type="InterPro" id="IPR013783">
    <property type="entry name" value="Ig-like_fold"/>
</dbReference>
<dbReference type="Proteomes" id="UP000064893">
    <property type="component" value="Chromosome"/>
</dbReference>
<dbReference type="AlphaFoldDB" id="A0A0S2I4R6"/>
<evidence type="ECO:0000259" key="5">
    <source>
        <dbReference type="Pfam" id="PF07495"/>
    </source>
</evidence>
<dbReference type="SUPFAM" id="SSF63829">
    <property type="entry name" value="Calcium-dependent phosphotriesterase"/>
    <property type="match status" value="1"/>
</dbReference>
<dbReference type="InterPro" id="IPR010559">
    <property type="entry name" value="Sig_transdc_His_kin_internal"/>
</dbReference>
<feature type="domain" description="Signal transduction histidine kinase internal region" evidence="4">
    <location>
        <begin position="758"/>
        <end position="836"/>
    </location>
</feature>
<dbReference type="InterPro" id="IPR015943">
    <property type="entry name" value="WD40/YVTN_repeat-like_dom_sf"/>
</dbReference>
<keyword evidence="2" id="KW-0472">Membrane</keyword>
<dbReference type="Gene3D" id="3.30.565.10">
    <property type="entry name" value="Histidine kinase-like ATPase, C-terminal domain"/>
    <property type="match status" value="1"/>
</dbReference>
<sequence length="963" mass="111394" precursor="true">MRSAKILFIILSTLFIAQSVVSQVVNYKNYTVDHGLPSSEIYQVIQDQKGFIWFATDQGVSRFDGYKFKNYSIIEGLPDNTILEIFEDSKARLWFVSISGKLSWFENDSIYEYPYNDSIIKHLGGSDYPIKKSFYVDNQDNVYIGFYHHHLFHITPEGSISKIIPPNGENMAWLTANENILYTSKYKINDYLLDVQCNDGFETYTLPKSKTANRSFALLYKGELLYSDFNNLYRLNSSTGLHTEQFDTDILWMSQSNDGLLWVGFLKKGVKAFKNFDFSHNVFHLLEGHSVSSVFTDSEGGMWITTLENGCYYFPDIQVNYITKEQGLQSKTVNKLAVKDEKVYFGGTNSEYYEFDLHTLKKHYYHTNEEQKSNRLIKWIGDTLIVGNNIGGSHFIYKDKVFSNSDYCYNSVLRINNYGILGGYTDKIRVHTKNGHRKLVSLKNVKKIYDLIRYNDTVLWIGTNAGLYEFNILRKTYKKINWHKALGSRINILLKQDETVWIGTKGAGLLKVERNSLKQYTKADGLPGNSIDGITIEDSLVWLGTNKGVARMTFDIKDSISDIVFLNKGHGLPTSEIEDIAIAENKLFAATKKGLAILDKNITTYYSPVYITGVSIAGNDTLIKKQYELKHDQNYIEISFVGLNYQRFSPLKYKYMLHGIDTDWNTTEDLSVRYAMLLPGEYTFKVKCINSYGKETISNNQITFRIKKPYYQTTSFLISVILAGLLLLFIIVFSIIRIKIRELKKRNNIEKELNSYRQRALSAQMNPHFIYNSLNSVQNYILKNDRIKSNEYLARFGHLMRRILQNSQNSSISLQEELDALKHYVDMELIRFNDSFRFTLFIDENINIEALKVPPLIIQPFVENAIHHGLRIKEGDKHLKVSVFEKTEIFCVCIEDNGIGRQKSYEFKQSRKQYKSYGTEITNKRLDLYRDLYKNDIDLTIIDLEEDGGTRVEIKFKKTLGSK</sequence>
<dbReference type="EMBL" id="CP013118">
    <property type="protein sequence ID" value="ALO17416.1"/>
    <property type="molecule type" value="Genomic_DNA"/>
</dbReference>
<dbReference type="InterPro" id="IPR036890">
    <property type="entry name" value="HATPase_C_sf"/>
</dbReference>
<keyword evidence="1" id="KW-0175">Coiled coil</keyword>
<evidence type="ECO:0000256" key="2">
    <source>
        <dbReference type="SAM" id="Phobius"/>
    </source>
</evidence>
<name>A0A0S2I4R6_9BACT</name>
<dbReference type="InterPro" id="IPR050640">
    <property type="entry name" value="Bact_2-comp_sensor_kinase"/>
</dbReference>
<gene>
    <name evidence="6" type="primary">ypdA_5</name>
    <name evidence="6" type="ORF">L21SP5_03823</name>
</gene>
<dbReference type="OrthoDB" id="908907at2"/>
<feature type="signal peptide" evidence="3">
    <location>
        <begin position="1"/>
        <end position="22"/>
    </location>
</feature>
<feature type="transmembrane region" description="Helical" evidence="2">
    <location>
        <begin position="716"/>
        <end position="736"/>
    </location>
</feature>
<dbReference type="InterPro" id="IPR011110">
    <property type="entry name" value="Reg_prop"/>
</dbReference>
<feature type="coiled-coil region" evidence="1">
    <location>
        <begin position="739"/>
        <end position="766"/>
    </location>
</feature>
<dbReference type="STRING" id="1307839.L21SP5_03823"/>
<feature type="domain" description="Two component regulator three Y" evidence="5">
    <location>
        <begin position="644"/>
        <end position="707"/>
    </location>
</feature>
<reference evidence="6 7" key="1">
    <citation type="submission" date="2015-11" db="EMBL/GenBank/DDBJ databases">
        <title>Description and complete genome sequence of a novel strain predominating in hypersaline microbial mats and representing a new family of the Bacteriodetes phylum.</title>
        <authorList>
            <person name="Spring S."/>
            <person name="Bunk B."/>
            <person name="Sproer C."/>
            <person name="Klenk H.-P."/>
        </authorList>
    </citation>
    <scope>NUCLEOTIDE SEQUENCE [LARGE SCALE GENOMIC DNA]</scope>
    <source>
        <strain evidence="6 7">L21-Spi-D4</strain>
    </source>
</reference>
<dbReference type="InterPro" id="IPR011123">
    <property type="entry name" value="Y_Y_Y"/>
</dbReference>
<keyword evidence="2" id="KW-1133">Transmembrane helix</keyword>
<dbReference type="GO" id="GO:0016020">
    <property type="term" value="C:membrane"/>
    <property type="evidence" value="ECO:0007669"/>
    <property type="project" value="InterPro"/>
</dbReference>
<dbReference type="GO" id="GO:0000155">
    <property type="term" value="F:phosphorelay sensor kinase activity"/>
    <property type="evidence" value="ECO:0007669"/>
    <property type="project" value="InterPro"/>
</dbReference>
<feature type="chain" id="PRO_5006599511" evidence="3">
    <location>
        <begin position="23"/>
        <end position="963"/>
    </location>
</feature>
<dbReference type="Pfam" id="PF07495">
    <property type="entry name" value="Y_Y_Y"/>
    <property type="match status" value="1"/>
</dbReference>